<dbReference type="Proteomes" id="UP001165444">
    <property type="component" value="Unassembled WGS sequence"/>
</dbReference>
<dbReference type="PANTHER" id="PTHR30298:SF0">
    <property type="entry name" value="PROTEIN YBFL-RELATED"/>
    <property type="match status" value="1"/>
</dbReference>
<evidence type="ECO:0000313" key="3">
    <source>
        <dbReference type="EMBL" id="MCJ2379138.1"/>
    </source>
</evidence>
<keyword evidence="4" id="KW-1185">Reference proteome</keyword>
<gene>
    <name evidence="3" type="ORF">MUN53_00620</name>
</gene>
<name>A0ABT0BWI8_9BACT</name>
<feature type="domain" description="H repeat-associated protein N-terminal" evidence="2">
    <location>
        <begin position="6"/>
        <end position="91"/>
    </location>
</feature>
<evidence type="ECO:0000313" key="4">
    <source>
        <dbReference type="Proteomes" id="UP001165444"/>
    </source>
</evidence>
<dbReference type="InterPro" id="IPR051698">
    <property type="entry name" value="Transposase_11-like"/>
</dbReference>
<comment type="caution">
    <text evidence="3">The sequence shown here is derived from an EMBL/GenBank/DDBJ whole genome shotgun (WGS) entry which is preliminary data.</text>
</comment>
<reference evidence="3 4" key="1">
    <citation type="submission" date="2022-03" db="EMBL/GenBank/DDBJ databases">
        <title>Parabacteroides sp. nov. isolated from swine feces.</title>
        <authorList>
            <person name="Bak J.E."/>
        </authorList>
    </citation>
    <scope>NUCLEOTIDE SEQUENCE [LARGE SCALE GENOMIC DNA]</scope>
    <source>
        <strain evidence="3 4">AGMB00274</strain>
    </source>
</reference>
<evidence type="ECO:0000259" key="1">
    <source>
        <dbReference type="Pfam" id="PF01609"/>
    </source>
</evidence>
<dbReference type="InterPro" id="IPR047647">
    <property type="entry name" value="ISAs1_transpos"/>
</dbReference>
<protein>
    <submittedName>
        <fullName evidence="3">ISAs1 family transposase</fullName>
    </submittedName>
</protein>
<dbReference type="RefSeq" id="WP_243322954.1">
    <property type="nucleotide sequence ID" value="NZ_JAKZMM010000001.1"/>
</dbReference>
<dbReference type="PANTHER" id="PTHR30298">
    <property type="entry name" value="H REPEAT-ASSOCIATED PREDICTED TRANSPOSASE"/>
    <property type="match status" value="1"/>
</dbReference>
<organism evidence="3 4">
    <name type="scientific">Parabacteroides faecalis</name>
    <dbReference type="NCBI Taxonomy" id="2924040"/>
    <lineage>
        <taxon>Bacteria</taxon>
        <taxon>Pseudomonadati</taxon>
        <taxon>Bacteroidota</taxon>
        <taxon>Bacteroidia</taxon>
        <taxon>Bacteroidales</taxon>
        <taxon>Tannerellaceae</taxon>
        <taxon>Parabacteroides</taxon>
    </lineage>
</organism>
<proteinExistence type="predicted"/>
<evidence type="ECO:0000259" key="2">
    <source>
        <dbReference type="Pfam" id="PF13808"/>
    </source>
</evidence>
<dbReference type="InterPro" id="IPR002559">
    <property type="entry name" value="Transposase_11"/>
</dbReference>
<sequence>MEIFSILEKVSDPRRDHLKKYSLESIFYITISAVLCGAESWNEVAEFGRVREDFFRERIKDFQGIPSHDTFNRLFSLLDPKELELGFRSWIQDICGKYKGIVNIDGKEICGAKEEKRNGSFDSLRMVSAWSSENGVSLGQERVDKKSNEIKAIPKLIESLDLQGCIVTIDAIGCQHEIVKEVTKAHADYLICVKSNQKTLHKTITSWFNEIDMEGNKVEGHGHIPSTRYQMAYKEEKRAHGREEKRFCQVYNNGCTAAVLGWENANSVVCLTKESTRIKTGKTTIEKRYFITSLPLDSEGILQAIRSHWGIENKLHWQLDITFNEDDQRKKGNAAQNFSLIAKIAMTQLKNNPRKGSMTMKRKMAGWNSDFLVELLDADWNPPCNKIDSNKK</sequence>
<dbReference type="InterPro" id="IPR032806">
    <property type="entry name" value="YbfD_N"/>
</dbReference>
<dbReference type="Pfam" id="PF01609">
    <property type="entry name" value="DDE_Tnp_1"/>
    <property type="match status" value="1"/>
</dbReference>
<feature type="domain" description="Transposase IS4-like" evidence="1">
    <location>
        <begin position="104"/>
        <end position="344"/>
    </location>
</feature>
<accession>A0ABT0BWI8</accession>
<dbReference type="NCBIfam" id="NF033564">
    <property type="entry name" value="transpos_ISAs1"/>
    <property type="match status" value="1"/>
</dbReference>
<dbReference type="EMBL" id="JAKZMM010000001">
    <property type="protein sequence ID" value="MCJ2379138.1"/>
    <property type="molecule type" value="Genomic_DNA"/>
</dbReference>
<dbReference type="Pfam" id="PF13808">
    <property type="entry name" value="DDE_Tnp_1_assoc"/>
    <property type="match status" value="1"/>
</dbReference>